<proteinExistence type="predicted"/>
<dbReference type="PANTHER" id="PTHR31635">
    <property type="entry name" value="REVERSE TRANSCRIPTASE DOMAIN-CONTAINING PROTEIN-RELATED"/>
    <property type="match status" value="1"/>
</dbReference>
<reference evidence="1" key="1">
    <citation type="submission" date="2025-08" db="UniProtKB">
        <authorList>
            <consortium name="Ensembl"/>
        </authorList>
    </citation>
    <scope>IDENTIFICATION</scope>
</reference>
<evidence type="ECO:0000313" key="1">
    <source>
        <dbReference type="Ensembl" id="ENSCCRP00015021278.1"/>
    </source>
</evidence>
<sequence length="219" mass="25387">TCASSPVPHIKPSVTITHSQAIRQSTASPMEIGHHNHIISLYADDIILFLDNFDTSIHPIIKGFDHFSSLSGYKIYWTKSALMPLNNVHTDVPIPVYIQSKSSFTYLGITIYKYIYKINRDNFNTMLSKIKSDIHRWRNLKTSLQGRINTVKMNILPRLNFLFFMLPLCPPSNDIRSMIFSFIWDGRWPRVHLNTLALKPAHQLFTYMEPTSHLIRDSR</sequence>
<name>A0A8C1TDE5_CYPCA</name>
<dbReference type="AlphaFoldDB" id="A0A8C1TDE5"/>
<dbReference type="PANTHER" id="PTHR31635:SF196">
    <property type="entry name" value="REVERSE TRANSCRIPTASE DOMAIN-CONTAINING PROTEIN-RELATED"/>
    <property type="match status" value="1"/>
</dbReference>
<protein>
    <recommendedName>
        <fullName evidence="3">Reverse transcriptase</fullName>
    </recommendedName>
</protein>
<dbReference type="Proteomes" id="UP000694700">
    <property type="component" value="Unplaced"/>
</dbReference>
<evidence type="ECO:0000313" key="2">
    <source>
        <dbReference type="Proteomes" id="UP000694700"/>
    </source>
</evidence>
<accession>A0A8C1TDE5</accession>
<dbReference type="Ensembl" id="ENSCCRT00015022054.1">
    <property type="protein sequence ID" value="ENSCCRP00015021278.1"/>
    <property type="gene ID" value="ENSCCRG00015009196.1"/>
</dbReference>
<evidence type="ECO:0008006" key="3">
    <source>
        <dbReference type="Google" id="ProtNLM"/>
    </source>
</evidence>
<organism evidence="1 2">
    <name type="scientific">Cyprinus carpio</name>
    <name type="common">Common carp</name>
    <dbReference type="NCBI Taxonomy" id="7962"/>
    <lineage>
        <taxon>Eukaryota</taxon>
        <taxon>Metazoa</taxon>
        <taxon>Chordata</taxon>
        <taxon>Craniata</taxon>
        <taxon>Vertebrata</taxon>
        <taxon>Euteleostomi</taxon>
        <taxon>Actinopterygii</taxon>
        <taxon>Neopterygii</taxon>
        <taxon>Teleostei</taxon>
        <taxon>Ostariophysi</taxon>
        <taxon>Cypriniformes</taxon>
        <taxon>Cyprinidae</taxon>
        <taxon>Cyprininae</taxon>
        <taxon>Cyprinus</taxon>
    </lineage>
</organism>